<feature type="region of interest" description="Disordered" evidence="10">
    <location>
        <begin position="1"/>
        <end position="223"/>
    </location>
</feature>
<comment type="similarity">
    <text evidence="4">Belongs to the DNA polymerase type-B-like family.</text>
</comment>
<feature type="compositionally biased region" description="Gly residues" evidence="10">
    <location>
        <begin position="1111"/>
        <end position="1121"/>
    </location>
</feature>
<feature type="compositionally biased region" description="Polar residues" evidence="10">
    <location>
        <begin position="20"/>
        <end position="35"/>
    </location>
</feature>
<dbReference type="SUPFAM" id="SSF81631">
    <property type="entry name" value="PAP/OAS1 substrate-binding domain"/>
    <property type="match status" value="1"/>
</dbReference>
<evidence type="ECO:0000256" key="9">
    <source>
        <dbReference type="ARBA" id="ARBA00022842"/>
    </source>
</evidence>
<dbReference type="Proteomes" id="UP001303115">
    <property type="component" value="Unassembled WGS sequence"/>
</dbReference>
<dbReference type="GO" id="GO:0031123">
    <property type="term" value="P:RNA 3'-end processing"/>
    <property type="evidence" value="ECO:0007669"/>
    <property type="project" value="TreeGrafter"/>
</dbReference>
<sequence>MAAQGQPGGGPLEDRLRNMILTSSERPLEQQTQDAGSRPPRQQPVAQPGQGSPPSPPSLDHTADPASSRPSRKRPNQAQRRQMSAQLSIPIDTRPQFPQPQRSYASPPGHQDQHHGRGGHRRIQHPHSATFRPPSRENPQMGVPFPPRSRHQPSLSYHGPMSTPGQFGWPQPPMHHRDPMLPHQMPGMSPMPPMPFDRPASMHRPRHSSDLNSPGRQSHPRSDDFMAQSELLEDLCNTIVAGAEIETAEIMEKEKFRLMIEQVARSAVAEHERTQNGFSDFPSESVQLKCFGSLASGFATKASDMDLGILSPLSRLQPDAPGSPIPRLIEKAFLDIGLGARLLTQTRVPIIKVCEKPPEALRLELLAERAKWERGATEEGAEDEAHDSPGLHTAEDVPAVAEAQAKEETMAPEERLQRFRQGETSNLSSYYTSAKRLLRKLGGRDVTHSTIAEFGIEDIKLLNSLGLAVVEGLADKVLRDRLLRYHSFNRYDLTSHGNNLRTLHGVFTQIEGEHMALLWESRPFLEKDRSREAAAESALRSWRAVQDKPDYGRDPLGYQKELYLAMEQLKKIASIQVLLFSQAPNESAASYCARAVKLLHELGGGDPRHPRTAIILPTLVQHYIGGISNQAIRDQVQDFQQTHRVTNLRAIGRRHKSLQLAHDYEVCLAKGLYADESAAKVRQYVELLRAPIVKLPVGYSPGMIPIPPDSAPLLAEMRLLGDPSSAAPNQPRDRYNSALEFPKSGVGVQCDINFSAHLAVQNTLLMRCYSHCDPRVRPLVLFVKHWAKVRHINSPYRGTLGSYGYALMMLHYLVNVAQPFVCPNLQQLARPADPNLSPQQVEETVSCKGRNIQFWRDEAEITRLARDNALTQNRESVGELLRGFFEYYAKGGQAMFGLPCRSFDWGRDVLSLRTHGGLLSKQAKGWTGAKTVVEVQSAAAAPPPPSAAPDPTNTPSAGEPTPTPEQGSQTQTQTQPGQTPTQNPPAAAAASAAQTKEIRHRYLFAIEDPFELDHNVARTVTHTGIVNIRDEFRRAWRIIKNTTAATAAAAAAAATTGGGQSGKQGGGSKQEDLLEDVGNAEEAREREAFVRLLDELHGVPGGGLQQEQEGGEGVVEGGGGE</sequence>
<dbReference type="GO" id="GO:0046872">
    <property type="term" value="F:metal ion binding"/>
    <property type="evidence" value="ECO:0007669"/>
    <property type="project" value="UniProtKB-KW"/>
</dbReference>
<feature type="region of interest" description="Disordered" evidence="10">
    <location>
        <begin position="1056"/>
        <end position="1081"/>
    </location>
</feature>
<evidence type="ECO:0000256" key="8">
    <source>
        <dbReference type="ARBA" id="ARBA00022723"/>
    </source>
</evidence>
<feature type="compositionally biased region" description="Low complexity" evidence="10">
    <location>
        <begin position="949"/>
        <end position="994"/>
    </location>
</feature>
<dbReference type="SUPFAM" id="SSF81301">
    <property type="entry name" value="Nucleotidyltransferase"/>
    <property type="match status" value="1"/>
</dbReference>
<evidence type="ECO:0000256" key="4">
    <source>
        <dbReference type="ARBA" id="ARBA00008593"/>
    </source>
</evidence>
<dbReference type="Gene3D" id="1.10.1410.10">
    <property type="match status" value="1"/>
</dbReference>
<feature type="compositionally biased region" description="Gly residues" evidence="10">
    <location>
        <begin position="1056"/>
        <end position="1068"/>
    </location>
</feature>
<protein>
    <recommendedName>
        <fullName evidence="5">polynucleotide adenylyltransferase</fullName>
        <ecNumber evidence="5">2.7.7.19</ecNumber>
    </recommendedName>
</protein>
<comment type="cofactor">
    <cofactor evidence="2">
        <name>Mg(2+)</name>
        <dbReference type="ChEBI" id="CHEBI:18420"/>
    </cofactor>
</comment>
<dbReference type="InterPro" id="IPR002058">
    <property type="entry name" value="PAP_assoc"/>
</dbReference>
<feature type="domain" description="Poly(A) RNA polymerase mitochondrial-like central palm" evidence="12">
    <location>
        <begin position="244"/>
        <end position="356"/>
    </location>
</feature>
<evidence type="ECO:0000256" key="7">
    <source>
        <dbReference type="ARBA" id="ARBA00022679"/>
    </source>
</evidence>
<keyword evidence="7" id="KW-0808">Transferase</keyword>
<feature type="region of interest" description="Disordered" evidence="10">
    <location>
        <begin position="936"/>
        <end position="994"/>
    </location>
</feature>
<organism evidence="13 14">
    <name type="scientific">Parachaetomium inaequale</name>
    <dbReference type="NCBI Taxonomy" id="2588326"/>
    <lineage>
        <taxon>Eukaryota</taxon>
        <taxon>Fungi</taxon>
        <taxon>Dikarya</taxon>
        <taxon>Ascomycota</taxon>
        <taxon>Pezizomycotina</taxon>
        <taxon>Sordariomycetes</taxon>
        <taxon>Sordariomycetidae</taxon>
        <taxon>Sordariales</taxon>
        <taxon>Chaetomiaceae</taxon>
        <taxon>Parachaetomium</taxon>
    </lineage>
</organism>
<evidence type="ECO:0000313" key="14">
    <source>
        <dbReference type="Proteomes" id="UP001303115"/>
    </source>
</evidence>
<dbReference type="EMBL" id="MU854328">
    <property type="protein sequence ID" value="KAK4043353.1"/>
    <property type="molecule type" value="Genomic_DNA"/>
</dbReference>
<proteinExistence type="inferred from homology"/>
<dbReference type="GO" id="GO:1990817">
    <property type="term" value="F:poly(A) RNA polymerase activity"/>
    <property type="evidence" value="ECO:0007669"/>
    <property type="project" value="UniProtKB-EC"/>
</dbReference>
<comment type="subcellular location">
    <subcellularLocation>
        <location evidence="3">Cytoplasm</location>
    </subcellularLocation>
</comment>
<dbReference type="GO" id="GO:0010605">
    <property type="term" value="P:negative regulation of macromolecule metabolic process"/>
    <property type="evidence" value="ECO:0007669"/>
    <property type="project" value="UniProtKB-ARBA"/>
</dbReference>
<feature type="compositionally biased region" description="Gly residues" evidence="10">
    <location>
        <begin position="1"/>
        <end position="11"/>
    </location>
</feature>
<evidence type="ECO:0000256" key="1">
    <source>
        <dbReference type="ARBA" id="ARBA00001936"/>
    </source>
</evidence>
<evidence type="ECO:0000256" key="10">
    <source>
        <dbReference type="SAM" id="MobiDB-lite"/>
    </source>
</evidence>
<gene>
    <name evidence="13" type="ORF">C8A01DRAFT_32479</name>
</gene>
<evidence type="ECO:0000259" key="11">
    <source>
        <dbReference type="Pfam" id="PF03828"/>
    </source>
</evidence>
<dbReference type="AlphaFoldDB" id="A0AAN6PLP3"/>
<feature type="compositionally biased region" description="Polar residues" evidence="10">
    <location>
        <begin position="76"/>
        <end position="87"/>
    </location>
</feature>
<feature type="domain" description="PAP-associated" evidence="11">
    <location>
        <begin position="876"/>
        <end position="927"/>
    </location>
</feature>
<dbReference type="Gene3D" id="3.30.460.10">
    <property type="entry name" value="Beta Polymerase, domain 2"/>
    <property type="match status" value="1"/>
</dbReference>
<name>A0AAN6PLP3_9PEZI</name>
<keyword evidence="14" id="KW-1185">Reference proteome</keyword>
<accession>A0AAN6PLP3</accession>
<evidence type="ECO:0000259" key="12">
    <source>
        <dbReference type="Pfam" id="PF22600"/>
    </source>
</evidence>
<evidence type="ECO:0000313" key="13">
    <source>
        <dbReference type="EMBL" id="KAK4043353.1"/>
    </source>
</evidence>
<evidence type="ECO:0000256" key="6">
    <source>
        <dbReference type="ARBA" id="ARBA00022490"/>
    </source>
</evidence>
<evidence type="ECO:0000256" key="2">
    <source>
        <dbReference type="ARBA" id="ARBA00001946"/>
    </source>
</evidence>
<reference evidence="14" key="1">
    <citation type="journal article" date="2023" name="Mol. Phylogenet. Evol.">
        <title>Genome-scale phylogeny and comparative genomics of the fungal order Sordariales.</title>
        <authorList>
            <person name="Hensen N."/>
            <person name="Bonometti L."/>
            <person name="Westerberg I."/>
            <person name="Brannstrom I.O."/>
            <person name="Guillou S."/>
            <person name="Cros-Aarteil S."/>
            <person name="Calhoun S."/>
            <person name="Haridas S."/>
            <person name="Kuo A."/>
            <person name="Mondo S."/>
            <person name="Pangilinan J."/>
            <person name="Riley R."/>
            <person name="LaButti K."/>
            <person name="Andreopoulos B."/>
            <person name="Lipzen A."/>
            <person name="Chen C."/>
            <person name="Yan M."/>
            <person name="Daum C."/>
            <person name="Ng V."/>
            <person name="Clum A."/>
            <person name="Steindorff A."/>
            <person name="Ohm R.A."/>
            <person name="Martin F."/>
            <person name="Silar P."/>
            <person name="Natvig D.O."/>
            <person name="Lalanne C."/>
            <person name="Gautier V."/>
            <person name="Ament-Velasquez S.L."/>
            <person name="Kruys A."/>
            <person name="Hutchinson M.I."/>
            <person name="Powell A.J."/>
            <person name="Barry K."/>
            <person name="Miller A.N."/>
            <person name="Grigoriev I.V."/>
            <person name="Debuchy R."/>
            <person name="Gladieux P."/>
            <person name="Hiltunen Thoren M."/>
            <person name="Johannesson H."/>
        </authorList>
    </citation>
    <scope>NUCLEOTIDE SEQUENCE [LARGE SCALE GENOMIC DNA]</scope>
    <source>
        <strain evidence="14">CBS 284.82</strain>
    </source>
</reference>
<comment type="cofactor">
    <cofactor evidence="1">
        <name>Mn(2+)</name>
        <dbReference type="ChEBI" id="CHEBI:29035"/>
    </cofactor>
</comment>
<feature type="region of interest" description="Disordered" evidence="10">
    <location>
        <begin position="1098"/>
        <end position="1121"/>
    </location>
</feature>
<comment type="caution">
    <text evidence="13">The sequence shown here is derived from an EMBL/GenBank/DDBJ whole genome shotgun (WGS) entry which is preliminary data.</text>
</comment>
<keyword evidence="6" id="KW-0963">Cytoplasm</keyword>
<feature type="compositionally biased region" description="Basic residues" evidence="10">
    <location>
        <begin position="116"/>
        <end position="125"/>
    </location>
</feature>
<dbReference type="PANTHER" id="PTHR12271:SF40">
    <property type="entry name" value="POLY(A) RNA POLYMERASE GLD2"/>
    <property type="match status" value="1"/>
</dbReference>
<dbReference type="GO" id="GO:0050265">
    <property type="term" value="F:RNA uridylyltransferase activity"/>
    <property type="evidence" value="ECO:0007669"/>
    <property type="project" value="TreeGrafter"/>
</dbReference>
<dbReference type="InterPro" id="IPR043519">
    <property type="entry name" value="NT_sf"/>
</dbReference>
<evidence type="ECO:0000256" key="5">
    <source>
        <dbReference type="ARBA" id="ARBA00012388"/>
    </source>
</evidence>
<dbReference type="InterPro" id="IPR054708">
    <property type="entry name" value="MTPAP-like_central"/>
</dbReference>
<dbReference type="EC" id="2.7.7.19" evidence="5"/>
<evidence type="ECO:0000256" key="3">
    <source>
        <dbReference type="ARBA" id="ARBA00004496"/>
    </source>
</evidence>
<keyword evidence="9" id="KW-0460">Magnesium</keyword>
<dbReference type="Pfam" id="PF03828">
    <property type="entry name" value="PAP_assoc"/>
    <property type="match status" value="1"/>
</dbReference>
<dbReference type="PANTHER" id="PTHR12271">
    <property type="entry name" value="POLY A POLYMERASE CID PAP -RELATED"/>
    <property type="match status" value="1"/>
</dbReference>
<keyword evidence="8" id="KW-0479">Metal-binding</keyword>
<dbReference type="GO" id="GO:0005737">
    <property type="term" value="C:cytoplasm"/>
    <property type="evidence" value="ECO:0007669"/>
    <property type="project" value="UniProtKB-SubCell"/>
</dbReference>
<dbReference type="Pfam" id="PF22600">
    <property type="entry name" value="MTPAP-like_central"/>
    <property type="match status" value="1"/>
</dbReference>